<keyword evidence="2" id="KW-0547">Nucleotide-binding</keyword>
<dbReference type="GO" id="GO:0016887">
    <property type="term" value="F:ATP hydrolysis activity"/>
    <property type="evidence" value="ECO:0007669"/>
    <property type="project" value="InterPro"/>
</dbReference>
<dbReference type="CDD" id="cd03230">
    <property type="entry name" value="ABC_DR_subfamily_A"/>
    <property type="match status" value="1"/>
</dbReference>
<dbReference type="PROSITE" id="PS50893">
    <property type="entry name" value="ABC_TRANSPORTER_2"/>
    <property type="match status" value="1"/>
</dbReference>
<dbReference type="InterPro" id="IPR003593">
    <property type="entry name" value="AAA+_ATPase"/>
</dbReference>
<gene>
    <name evidence="5" type="ORF">RT41_GL001106</name>
</gene>
<evidence type="ECO:0000259" key="4">
    <source>
        <dbReference type="PROSITE" id="PS50893"/>
    </source>
</evidence>
<dbReference type="InterPro" id="IPR027417">
    <property type="entry name" value="P-loop_NTPase"/>
</dbReference>
<dbReference type="GO" id="GO:0005524">
    <property type="term" value="F:ATP binding"/>
    <property type="evidence" value="ECO:0007669"/>
    <property type="project" value="UniProtKB-KW"/>
</dbReference>
<proteinExistence type="predicted"/>
<dbReference type="RefSeq" id="WP_054639113.1">
    <property type="nucleotide sequence ID" value="NZ_BBAL01000002.1"/>
</dbReference>
<dbReference type="AlphaFoldDB" id="A0A2A5RN22"/>
<dbReference type="SUPFAM" id="SSF52540">
    <property type="entry name" value="P-loop containing nucleoside triphosphate hydrolases"/>
    <property type="match status" value="1"/>
</dbReference>
<dbReference type="Pfam" id="PF00005">
    <property type="entry name" value="ABC_tran"/>
    <property type="match status" value="1"/>
</dbReference>
<dbReference type="EMBL" id="JXJU01000003">
    <property type="protein sequence ID" value="PCS00724.1"/>
    <property type="molecule type" value="Genomic_DNA"/>
</dbReference>
<keyword evidence="3 5" id="KW-0067">ATP-binding</keyword>
<keyword evidence="6" id="KW-1185">Reference proteome</keyword>
<dbReference type="STRING" id="1291764.GCA_001311235_00733"/>
<evidence type="ECO:0000313" key="5">
    <source>
        <dbReference type="EMBL" id="PCS00724.1"/>
    </source>
</evidence>
<evidence type="ECO:0000256" key="3">
    <source>
        <dbReference type="ARBA" id="ARBA00022840"/>
    </source>
</evidence>
<dbReference type="InterPro" id="IPR017871">
    <property type="entry name" value="ABC_transporter-like_CS"/>
</dbReference>
<dbReference type="OrthoDB" id="9804819at2"/>
<sequence>MTLKITNLTGGYFGNPVLKDVNFEISDGELVGLIGLNGAGKSTTIQEIIGLLTPYSGMIELDGMTLQQDLESYRKKIGFIPETPSLYEELTLREHIEVTALAYGIPNDVAMERANKLLETFRLSDKLDWFPVNFSKGMKQKVMIICAFLIEPSLYIIDEPFMGLDPLAIQDLIELMLEMKKNGSSILMSTHILSTAEKFCDKFVVLNEGQVIAAGTIDDLRQKFGQPGASLDEIYLGLTKNSVAKAGVVYE</sequence>
<dbReference type="InterPro" id="IPR051782">
    <property type="entry name" value="ABC_Transporter_VariousFunc"/>
</dbReference>
<reference evidence="5 6" key="1">
    <citation type="submission" date="2014-12" db="EMBL/GenBank/DDBJ databases">
        <title>Draft genome sequences of 10 type strains of Lactococcus.</title>
        <authorList>
            <person name="Sun Z."/>
            <person name="Zhong Z."/>
            <person name="Liu W."/>
            <person name="Zhang W."/>
            <person name="Zhang H."/>
        </authorList>
    </citation>
    <scope>NUCLEOTIDE SEQUENCE [LARGE SCALE GENOMIC DNA]</scope>
    <source>
        <strain evidence="5 6">JCM 16395</strain>
    </source>
</reference>
<dbReference type="SMART" id="SM00382">
    <property type="entry name" value="AAA"/>
    <property type="match status" value="1"/>
</dbReference>
<dbReference type="PANTHER" id="PTHR42939">
    <property type="entry name" value="ABC TRANSPORTER ATP-BINDING PROTEIN ALBC-RELATED"/>
    <property type="match status" value="1"/>
</dbReference>
<dbReference type="PANTHER" id="PTHR42939:SF5">
    <property type="entry name" value="ABC-TYPE TRANSPORTER ATP-BINDING PROTEIN ECSA"/>
    <property type="match status" value="1"/>
</dbReference>
<comment type="caution">
    <text evidence="5">The sequence shown here is derived from an EMBL/GenBank/DDBJ whole genome shotgun (WGS) entry which is preliminary data.</text>
</comment>
<dbReference type="Proteomes" id="UP000218181">
    <property type="component" value="Unassembled WGS sequence"/>
</dbReference>
<organism evidence="5 6">
    <name type="scientific">Lactococcus fujiensis JCM 16395</name>
    <dbReference type="NCBI Taxonomy" id="1291764"/>
    <lineage>
        <taxon>Bacteria</taxon>
        <taxon>Bacillati</taxon>
        <taxon>Bacillota</taxon>
        <taxon>Bacilli</taxon>
        <taxon>Lactobacillales</taxon>
        <taxon>Streptococcaceae</taxon>
        <taxon>Lactococcus</taxon>
    </lineage>
</organism>
<dbReference type="Gene3D" id="3.40.50.300">
    <property type="entry name" value="P-loop containing nucleotide triphosphate hydrolases"/>
    <property type="match status" value="1"/>
</dbReference>
<dbReference type="InterPro" id="IPR003439">
    <property type="entry name" value="ABC_transporter-like_ATP-bd"/>
</dbReference>
<dbReference type="PROSITE" id="PS00211">
    <property type="entry name" value="ABC_TRANSPORTER_1"/>
    <property type="match status" value="1"/>
</dbReference>
<protein>
    <submittedName>
        <fullName evidence="5">ABCtransporter, ATP-binding protein EcsA</fullName>
    </submittedName>
</protein>
<feature type="domain" description="ABC transporter" evidence="4">
    <location>
        <begin position="3"/>
        <end position="233"/>
    </location>
</feature>
<keyword evidence="1" id="KW-0813">Transport</keyword>
<evidence type="ECO:0000256" key="1">
    <source>
        <dbReference type="ARBA" id="ARBA00022448"/>
    </source>
</evidence>
<evidence type="ECO:0000256" key="2">
    <source>
        <dbReference type="ARBA" id="ARBA00022741"/>
    </source>
</evidence>
<evidence type="ECO:0000313" key="6">
    <source>
        <dbReference type="Proteomes" id="UP000218181"/>
    </source>
</evidence>
<accession>A0A2A5RN22</accession>
<name>A0A2A5RN22_9LACT</name>